<dbReference type="InterPro" id="IPR003329">
    <property type="entry name" value="Cytidylyl_trans"/>
</dbReference>
<dbReference type="PANTHER" id="PTHR42866:SF1">
    <property type="entry name" value="SPORE COAT POLYSACCHARIDE BIOSYNTHESIS PROTEIN SPSF"/>
    <property type="match status" value="1"/>
</dbReference>
<reference evidence="1 2" key="1">
    <citation type="submission" date="2017-07" db="EMBL/GenBank/DDBJ databases">
        <title>Leptospira spp. isolated from tropical soils.</title>
        <authorList>
            <person name="Thibeaux R."/>
            <person name="Iraola G."/>
            <person name="Ferres I."/>
            <person name="Bierque E."/>
            <person name="Girault D."/>
            <person name="Soupe-Gilbert M.-E."/>
            <person name="Picardeau M."/>
            <person name="Goarant C."/>
        </authorList>
    </citation>
    <scope>NUCLEOTIDE SEQUENCE [LARGE SCALE GENOMIC DNA]</scope>
    <source>
        <strain evidence="1 2">ES4-C-A1</strain>
    </source>
</reference>
<dbReference type="Proteomes" id="UP000231843">
    <property type="component" value="Unassembled WGS sequence"/>
</dbReference>
<dbReference type="Gene3D" id="3.90.550.10">
    <property type="entry name" value="Spore Coat Polysaccharide Biosynthesis Protein SpsA, Chain A"/>
    <property type="match status" value="1"/>
</dbReference>
<proteinExistence type="predicted"/>
<dbReference type="Pfam" id="PF02348">
    <property type="entry name" value="CTP_transf_3"/>
    <property type="match status" value="1"/>
</dbReference>
<dbReference type="PANTHER" id="PTHR42866">
    <property type="entry name" value="3-DEOXY-MANNO-OCTULOSONATE CYTIDYLYLTRANSFERASE"/>
    <property type="match status" value="1"/>
</dbReference>
<dbReference type="OrthoDB" id="9815559at2"/>
<evidence type="ECO:0000313" key="2">
    <source>
        <dbReference type="Proteomes" id="UP000231843"/>
    </source>
</evidence>
<dbReference type="AlphaFoldDB" id="A0A2M9ZZP8"/>
<dbReference type="EMBL" id="NPEA01000004">
    <property type="protein sequence ID" value="PJZ77542.1"/>
    <property type="molecule type" value="Genomic_DNA"/>
</dbReference>
<evidence type="ECO:0000313" key="1">
    <source>
        <dbReference type="EMBL" id="PJZ77542.1"/>
    </source>
</evidence>
<dbReference type="InterPro" id="IPR029044">
    <property type="entry name" value="Nucleotide-diphossugar_trans"/>
</dbReference>
<accession>A0A2M9ZZP8</accession>
<keyword evidence="2" id="KW-1185">Reference proteome</keyword>
<dbReference type="GO" id="GO:0005829">
    <property type="term" value="C:cytosol"/>
    <property type="evidence" value="ECO:0007669"/>
    <property type="project" value="TreeGrafter"/>
</dbReference>
<organism evidence="1 2">
    <name type="scientific">Leptospira neocaledonica</name>
    <dbReference type="NCBI Taxonomy" id="2023192"/>
    <lineage>
        <taxon>Bacteria</taxon>
        <taxon>Pseudomonadati</taxon>
        <taxon>Spirochaetota</taxon>
        <taxon>Spirochaetia</taxon>
        <taxon>Leptospirales</taxon>
        <taxon>Leptospiraceae</taxon>
        <taxon>Leptospira</taxon>
    </lineage>
</organism>
<protein>
    <submittedName>
        <fullName evidence="1">Spore coat biosynthesis protein F</fullName>
    </submittedName>
</protein>
<sequence length="549" mass="63082">MSGIHLTPKPKVRSLFAFIQARTGSTRFPKKVIRPIPPNSDKTILDHIHSRVLKILPNSRIIYLIPEGDLELESFLEKNGMHHFFGPLEDVRQRYILASEKFNADAILRLTGDNPFYDTTHLDLLIQTFIESDSDLAYFKGLPLGTGGEVFRTSTLLNLSNSQQEERHKEHVSLHIKEDPNLYKITAIPSLLTKEEVSRLANFRLTVDTPEDFETVSDLLTQKSFESIGNFNTKEFLEWEKESPSLFQKNLDVPQVKFALPSPNQTYKGKVAVLVAPAKEFGSGHFSRTSLLYSFLPYRGWEPEWLSTFPKDGEYNILLIDYRDIKIPISYQKTKVLLLDHFGEDRSLLAPEARDLVLADNINFKTDYKRKYDFWDLLPHPGNDRNFNWEQILIPPNLISAATNEEKSSHKEYEIFCYAGNLGKEESENIDSFLVQNSSKKKIRIGGTPPQTNEIQYYSRLSRVQYLQTLRSSEKFLGYFGQSLFEALFLKIPSATFSISPIHRELSHILEKYNIPFTDLRQKVEFSLGAKTVGENGYKVLLDKIDSII</sequence>
<dbReference type="RefSeq" id="WP_100768092.1">
    <property type="nucleotide sequence ID" value="NZ_NPEA01000004.1"/>
</dbReference>
<name>A0A2M9ZZP8_9LEPT</name>
<comment type="caution">
    <text evidence="1">The sequence shown here is derived from an EMBL/GenBank/DDBJ whole genome shotgun (WGS) entry which is preliminary data.</text>
</comment>
<gene>
    <name evidence="1" type="ORF">CH365_08185</name>
</gene>
<dbReference type="SUPFAM" id="SSF53448">
    <property type="entry name" value="Nucleotide-diphospho-sugar transferases"/>
    <property type="match status" value="1"/>
</dbReference>